<dbReference type="RefSeq" id="WP_092455326.1">
    <property type="nucleotide sequence ID" value="NZ_FOJI01000012.1"/>
</dbReference>
<feature type="compositionally biased region" description="Gly residues" evidence="1">
    <location>
        <begin position="649"/>
        <end position="668"/>
    </location>
</feature>
<name>A0A1I0R5D5_9FIRM</name>
<keyword evidence="2" id="KW-0812">Transmembrane</keyword>
<protein>
    <submittedName>
        <fullName evidence="6">Uncharacterized membrane protein</fullName>
    </submittedName>
</protein>
<feature type="transmembrane region" description="Helical" evidence="2">
    <location>
        <begin position="497"/>
        <end position="517"/>
    </location>
</feature>
<feature type="domain" description="Predicted membrane protein YciQ-like C-terminal" evidence="5">
    <location>
        <begin position="314"/>
        <end position="603"/>
    </location>
</feature>
<feature type="domain" description="DUF2207" evidence="4">
    <location>
        <begin position="80"/>
        <end position="264"/>
    </location>
</feature>
<accession>A0A1I0R5D5</accession>
<evidence type="ECO:0000313" key="7">
    <source>
        <dbReference type="Proteomes" id="UP000199701"/>
    </source>
</evidence>
<dbReference type="AlphaFoldDB" id="A0A1I0R5D5"/>
<dbReference type="Pfam" id="PF20990">
    <property type="entry name" value="DUF2207_C"/>
    <property type="match status" value="1"/>
</dbReference>
<feature type="region of interest" description="Disordered" evidence="1">
    <location>
        <begin position="639"/>
        <end position="668"/>
    </location>
</feature>
<feature type="transmembrane region" description="Helical" evidence="2">
    <location>
        <begin position="460"/>
        <end position="485"/>
    </location>
</feature>
<feature type="transmembrane region" description="Helical" evidence="2">
    <location>
        <begin position="435"/>
        <end position="454"/>
    </location>
</feature>
<feature type="chain" id="PRO_5011566021" evidence="3">
    <location>
        <begin position="25"/>
        <end position="668"/>
    </location>
</feature>
<sequence length="668" mass="73787">MKKIIKYFFLMLVLFMLTSINVFASDFSNNKSNIKADTTDTIKTDMVNADITTTDTINTDTINIDKLSLDSNYWSYGYVIDSYDINIDVNEDNTFNMKEKIGAYFFIAKHGIFRKIPLSNKVVRQDDKTTSYNRAKITEITVDAPYTTSITDGNKEIKIGDSEYALTGAKEYNISYLYNLGKDTGKDYDELYLNLIGKEWDTAIGNITFTINMPKEFDSRQLGFSSGYEGSTDSSNITYKVAGNVITGSYQGKLNPGQALTVRLKLPEGYFVGASSNLDALMILSIIIPILFVLITVIMWYRFGKDNKVVETVEFYPPEGCNSAEVGFLYKGKADKNDAISLLIYLANKGYIKIADSEKEVVVSKKQSFKITKLRDYDGNNENEKRFLKGLFKSSTSSSVTASDLEDTFYTTLNKIIADLNKKENKQKIFEKSSLGKGIFVIFMIAITYILITAKPVSEYGGWTLVPVALLFPGIGFSVSFSLVFGKTPISVKLFGLVWGIMFGGTVWVAMVLPTLLIDPMYLVAYVIGLACTLVMIILFKAMPKRTVLGNEMLGKIKGFKTFLETAEKPKLEALVMENPEYFYNILPYTYVLGISDKWIKKFEIIAIEPPSWYEGSSGFNMVSFGTFMNSTMSSASTAMSSSPSSSSGGSGGGSSGGGSGGGGGGSW</sequence>
<feature type="transmembrane region" description="Helical" evidence="2">
    <location>
        <begin position="523"/>
        <end position="543"/>
    </location>
</feature>
<keyword evidence="2" id="KW-0472">Membrane</keyword>
<dbReference type="OrthoDB" id="9767603at2"/>
<dbReference type="InterPro" id="IPR048389">
    <property type="entry name" value="YciQ-like_C"/>
</dbReference>
<keyword evidence="3" id="KW-0732">Signal</keyword>
<evidence type="ECO:0000259" key="4">
    <source>
        <dbReference type="Pfam" id="PF09972"/>
    </source>
</evidence>
<dbReference type="STRING" id="99656.SAMN05421659_11210"/>
<evidence type="ECO:0000256" key="3">
    <source>
        <dbReference type="SAM" id="SignalP"/>
    </source>
</evidence>
<evidence type="ECO:0000256" key="1">
    <source>
        <dbReference type="SAM" id="MobiDB-lite"/>
    </source>
</evidence>
<organism evidence="6 7">
    <name type="scientific">[Clostridium] fimetarium</name>
    <dbReference type="NCBI Taxonomy" id="99656"/>
    <lineage>
        <taxon>Bacteria</taxon>
        <taxon>Bacillati</taxon>
        <taxon>Bacillota</taxon>
        <taxon>Clostridia</taxon>
        <taxon>Lachnospirales</taxon>
        <taxon>Lachnospiraceae</taxon>
    </lineage>
</organism>
<keyword evidence="2" id="KW-1133">Transmembrane helix</keyword>
<gene>
    <name evidence="6" type="ORF">SAMN05421659_11210</name>
</gene>
<evidence type="ECO:0000313" key="6">
    <source>
        <dbReference type="EMBL" id="SEW35744.1"/>
    </source>
</evidence>
<feature type="signal peptide" evidence="3">
    <location>
        <begin position="1"/>
        <end position="24"/>
    </location>
</feature>
<dbReference type="InterPro" id="IPR018702">
    <property type="entry name" value="DUF2207"/>
</dbReference>
<evidence type="ECO:0000259" key="5">
    <source>
        <dbReference type="Pfam" id="PF20990"/>
    </source>
</evidence>
<feature type="compositionally biased region" description="Low complexity" evidence="1">
    <location>
        <begin position="639"/>
        <end position="648"/>
    </location>
</feature>
<reference evidence="6 7" key="1">
    <citation type="submission" date="2016-10" db="EMBL/GenBank/DDBJ databases">
        <authorList>
            <person name="de Groot N.N."/>
        </authorList>
    </citation>
    <scope>NUCLEOTIDE SEQUENCE [LARGE SCALE GENOMIC DNA]</scope>
    <source>
        <strain evidence="6 7">DSM 9179</strain>
    </source>
</reference>
<dbReference type="Proteomes" id="UP000199701">
    <property type="component" value="Unassembled WGS sequence"/>
</dbReference>
<dbReference type="Pfam" id="PF09972">
    <property type="entry name" value="DUF2207"/>
    <property type="match status" value="1"/>
</dbReference>
<keyword evidence="7" id="KW-1185">Reference proteome</keyword>
<proteinExistence type="predicted"/>
<feature type="transmembrane region" description="Helical" evidence="2">
    <location>
        <begin position="280"/>
        <end position="301"/>
    </location>
</feature>
<dbReference type="EMBL" id="FOJI01000012">
    <property type="protein sequence ID" value="SEW35744.1"/>
    <property type="molecule type" value="Genomic_DNA"/>
</dbReference>
<evidence type="ECO:0000256" key="2">
    <source>
        <dbReference type="SAM" id="Phobius"/>
    </source>
</evidence>